<dbReference type="EMBL" id="CP036298">
    <property type="protein sequence ID" value="QDV28037.1"/>
    <property type="molecule type" value="Genomic_DNA"/>
</dbReference>
<organism evidence="3 4">
    <name type="scientific">Aureliella helgolandensis</name>
    <dbReference type="NCBI Taxonomy" id="2527968"/>
    <lineage>
        <taxon>Bacteria</taxon>
        <taxon>Pseudomonadati</taxon>
        <taxon>Planctomycetota</taxon>
        <taxon>Planctomycetia</taxon>
        <taxon>Pirellulales</taxon>
        <taxon>Pirellulaceae</taxon>
        <taxon>Aureliella</taxon>
    </lineage>
</organism>
<dbReference type="OrthoDB" id="290421at2"/>
<evidence type="ECO:0000256" key="1">
    <source>
        <dbReference type="SAM" id="MobiDB-lite"/>
    </source>
</evidence>
<keyword evidence="2" id="KW-1133">Transmembrane helix</keyword>
<keyword evidence="2" id="KW-0472">Membrane</keyword>
<feature type="region of interest" description="Disordered" evidence="1">
    <location>
        <begin position="1"/>
        <end position="37"/>
    </location>
</feature>
<dbReference type="AlphaFoldDB" id="A0A518GHH9"/>
<keyword evidence="2" id="KW-0812">Transmembrane</keyword>
<proteinExistence type="predicted"/>
<sequence>MPDEPTILASLTDDQPPRVAAERQSRPQEPPPVAPSDGMLQQLCDEKWIMLAILFFVTAALGLPWLWKSRGFSKPEKKFWTVVISIYTALILWGFGAVMWWSYTRITEALQW</sequence>
<reference evidence="3 4" key="1">
    <citation type="submission" date="2019-02" db="EMBL/GenBank/DDBJ databases">
        <title>Deep-cultivation of Planctomycetes and their phenomic and genomic characterization uncovers novel biology.</title>
        <authorList>
            <person name="Wiegand S."/>
            <person name="Jogler M."/>
            <person name="Boedeker C."/>
            <person name="Pinto D."/>
            <person name="Vollmers J."/>
            <person name="Rivas-Marin E."/>
            <person name="Kohn T."/>
            <person name="Peeters S.H."/>
            <person name="Heuer A."/>
            <person name="Rast P."/>
            <person name="Oberbeckmann S."/>
            <person name="Bunk B."/>
            <person name="Jeske O."/>
            <person name="Meyerdierks A."/>
            <person name="Storesund J.E."/>
            <person name="Kallscheuer N."/>
            <person name="Luecker S."/>
            <person name="Lage O.M."/>
            <person name="Pohl T."/>
            <person name="Merkel B.J."/>
            <person name="Hornburger P."/>
            <person name="Mueller R.-W."/>
            <person name="Bruemmer F."/>
            <person name="Labrenz M."/>
            <person name="Spormann A.M."/>
            <person name="Op den Camp H."/>
            <person name="Overmann J."/>
            <person name="Amann R."/>
            <person name="Jetten M.S.M."/>
            <person name="Mascher T."/>
            <person name="Medema M.H."/>
            <person name="Devos D.P."/>
            <person name="Kaster A.-K."/>
            <person name="Ovreas L."/>
            <person name="Rohde M."/>
            <person name="Galperin M.Y."/>
            <person name="Jogler C."/>
        </authorList>
    </citation>
    <scope>NUCLEOTIDE SEQUENCE [LARGE SCALE GENOMIC DNA]</scope>
    <source>
        <strain evidence="3 4">Q31a</strain>
    </source>
</reference>
<protein>
    <submittedName>
        <fullName evidence="3">Uncharacterized protein</fullName>
    </submittedName>
</protein>
<name>A0A518GHH9_9BACT</name>
<gene>
    <name evidence="3" type="ORF">Q31a_64300</name>
</gene>
<feature type="transmembrane region" description="Helical" evidence="2">
    <location>
        <begin position="79"/>
        <end position="103"/>
    </location>
</feature>
<feature type="transmembrane region" description="Helical" evidence="2">
    <location>
        <begin position="48"/>
        <end position="67"/>
    </location>
</feature>
<evidence type="ECO:0000256" key="2">
    <source>
        <dbReference type="SAM" id="Phobius"/>
    </source>
</evidence>
<accession>A0A518GHH9</accession>
<dbReference type="RefSeq" id="WP_145086353.1">
    <property type="nucleotide sequence ID" value="NZ_CP036298.1"/>
</dbReference>
<dbReference type="Proteomes" id="UP000318017">
    <property type="component" value="Chromosome"/>
</dbReference>
<evidence type="ECO:0000313" key="4">
    <source>
        <dbReference type="Proteomes" id="UP000318017"/>
    </source>
</evidence>
<evidence type="ECO:0000313" key="3">
    <source>
        <dbReference type="EMBL" id="QDV28037.1"/>
    </source>
</evidence>
<keyword evidence="4" id="KW-1185">Reference proteome</keyword>
<dbReference type="KEGG" id="ahel:Q31a_64300"/>